<dbReference type="InterPro" id="IPR008978">
    <property type="entry name" value="HSP20-like_chaperone"/>
</dbReference>
<accession>D7A7R7</accession>
<dbReference type="InterPro" id="IPR002068">
    <property type="entry name" value="A-crystallin/Hsp20_dom"/>
</dbReference>
<dbReference type="eggNOG" id="COG0071">
    <property type="taxonomic scope" value="Bacteria"/>
</dbReference>
<protein>
    <submittedName>
        <fullName evidence="4">Heat shock protein Hsp20</fullName>
    </submittedName>
</protein>
<keyword evidence="5" id="KW-1185">Reference proteome</keyword>
<evidence type="ECO:0000256" key="1">
    <source>
        <dbReference type="PROSITE-ProRule" id="PRU00285"/>
    </source>
</evidence>
<dbReference type="Gene3D" id="2.60.40.790">
    <property type="match status" value="1"/>
</dbReference>
<dbReference type="EMBL" id="CP002026">
    <property type="protein sequence ID" value="ADH88515.1"/>
    <property type="molecule type" value="Genomic_DNA"/>
</dbReference>
<sequence>MAEPTKLPVKKETRSTAAVPATWSPFETLRREIDQLFENFGLGAWPLTRSALPSDPFRDKGWSLAPAVDLVEKDKEYEVTAELPGLDEKDVEVKVANGTLTIKGEKRETREEREKDYFLSERRYGSFLRSFRVPEGVTADKIEATFAKGVLTVKLPKTAEAQAETTIPVKAA</sequence>
<dbReference type="KEGG" id="sno:Snov_1196"/>
<feature type="domain" description="SHSP" evidence="3">
    <location>
        <begin position="59"/>
        <end position="172"/>
    </location>
</feature>
<evidence type="ECO:0000313" key="5">
    <source>
        <dbReference type="Proteomes" id="UP000006633"/>
    </source>
</evidence>
<reference evidence="4 5" key="1">
    <citation type="journal article" date="2012" name="Stand. Genomic Sci.">
        <title>Complete genome sequence of the facultatively chemolithoautotrophic and methylotrophic alpha Proteobacterium Starkeya novella type strain (ATCC 8093(T)).</title>
        <authorList>
            <person name="Kappler U."/>
            <person name="Davenport K."/>
            <person name="Beatson S."/>
            <person name="Lucas S."/>
            <person name="Lapidus A."/>
            <person name="Copeland A."/>
            <person name="Berry K.W."/>
            <person name="Glavina Del Rio T."/>
            <person name="Hammon N."/>
            <person name="Dalin E."/>
            <person name="Tice H."/>
            <person name="Pitluck S."/>
            <person name="Richardson P."/>
            <person name="Bruce D."/>
            <person name="Goodwin L.A."/>
            <person name="Han C."/>
            <person name="Tapia R."/>
            <person name="Detter J.C."/>
            <person name="Chang Y.J."/>
            <person name="Jeffries C.D."/>
            <person name="Land M."/>
            <person name="Hauser L."/>
            <person name="Kyrpides N.C."/>
            <person name="Goker M."/>
            <person name="Ivanova N."/>
            <person name="Klenk H.P."/>
            <person name="Woyke T."/>
        </authorList>
    </citation>
    <scope>NUCLEOTIDE SEQUENCE [LARGE SCALE GENOMIC DNA]</scope>
    <source>
        <strain evidence="5">ATCC 8093 / DSM 506 / JCM 20403 / CCM 1077 / IAM 12100 / NBRC 12443 / NCIMB 10456</strain>
    </source>
</reference>
<dbReference type="SUPFAM" id="SSF49764">
    <property type="entry name" value="HSP20-like chaperones"/>
    <property type="match status" value="1"/>
</dbReference>
<gene>
    <name evidence="4" type="ordered locus">Snov_1196</name>
</gene>
<evidence type="ECO:0000313" key="4">
    <source>
        <dbReference type="EMBL" id="ADH88515.1"/>
    </source>
</evidence>
<evidence type="ECO:0000259" key="3">
    <source>
        <dbReference type="PROSITE" id="PS01031"/>
    </source>
</evidence>
<proteinExistence type="inferred from homology"/>
<dbReference type="HOGENOM" id="CLU_046737_12_0_5"/>
<keyword evidence="4" id="KW-0346">Stress response</keyword>
<dbReference type="PROSITE" id="PS01031">
    <property type="entry name" value="SHSP"/>
    <property type="match status" value="1"/>
</dbReference>
<name>D7A7R7_ANCN5</name>
<dbReference type="AlphaFoldDB" id="D7A7R7"/>
<dbReference type="PANTHER" id="PTHR11527">
    <property type="entry name" value="HEAT-SHOCK PROTEIN 20 FAMILY MEMBER"/>
    <property type="match status" value="1"/>
</dbReference>
<dbReference type="Proteomes" id="UP000006633">
    <property type="component" value="Chromosome"/>
</dbReference>
<comment type="similarity">
    <text evidence="1 2">Belongs to the small heat shock protein (HSP20) family.</text>
</comment>
<dbReference type="OrthoDB" id="9808910at2"/>
<organism evidence="4 5">
    <name type="scientific">Ancylobacter novellus (strain ATCC 8093 / DSM 506 / JCM 20403 / CCM 1077 / IAM 12100 / NBRC 12443 / NCIMB 10456)</name>
    <name type="common">Starkeya novella</name>
    <dbReference type="NCBI Taxonomy" id="639283"/>
    <lineage>
        <taxon>Bacteria</taxon>
        <taxon>Pseudomonadati</taxon>
        <taxon>Pseudomonadota</taxon>
        <taxon>Alphaproteobacteria</taxon>
        <taxon>Hyphomicrobiales</taxon>
        <taxon>Xanthobacteraceae</taxon>
        <taxon>Ancylobacter</taxon>
    </lineage>
</organism>
<dbReference type="InterPro" id="IPR031107">
    <property type="entry name" value="Small_HSP"/>
</dbReference>
<dbReference type="CDD" id="cd06464">
    <property type="entry name" value="ACD_sHsps-like"/>
    <property type="match status" value="1"/>
</dbReference>
<dbReference type="STRING" id="639283.Snov_1196"/>
<evidence type="ECO:0000256" key="2">
    <source>
        <dbReference type="RuleBase" id="RU003616"/>
    </source>
</evidence>
<dbReference type="Pfam" id="PF00011">
    <property type="entry name" value="HSP20"/>
    <property type="match status" value="1"/>
</dbReference>
<dbReference type="RefSeq" id="WP_013166020.1">
    <property type="nucleotide sequence ID" value="NC_014217.1"/>
</dbReference>